<keyword evidence="2" id="KW-1185">Reference proteome</keyword>
<dbReference type="InterPro" id="IPR050410">
    <property type="entry name" value="CCR4/nocturin_mRNA_transcr"/>
</dbReference>
<reference evidence="1 2" key="1">
    <citation type="journal article" date="2021" name="Sci. Rep.">
        <title>Genome sequencing of the multicellular alga Astrephomene provides insights into convergent evolution of germ-soma differentiation.</title>
        <authorList>
            <person name="Yamashita S."/>
            <person name="Yamamoto K."/>
            <person name="Matsuzaki R."/>
            <person name="Suzuki S."/>
            <person name="Yamaguchi H."/>
            <person name="Hirooka S."/>
            <person name="Minakuchi Y."/>
            <person name="Miyagishima S."/>
            <person name="Kawachi M."/>
            <person name="Toyoda A."/>
            <person name="Nozaki H."/>
        </authorList>
    </citation>
    <scope>NUCLEOTIDE SEQUENCE [LARGE SCALE GENOMIC DNA]</scope>
    <source>
        <strain evidence="1 2">NIES-4017</strain>
    </source>
</reference>
<name>A0AAD3DUE9_9CHLO</name>
<gene>
    <name evidence="1" type="ORF">Agub_g8459</name>
</gene>
<proteinExistence type="predicted"/>
<dbReference type="Proteomes" id="UP001054857">
    <property type="component" value="Unassembled WGS sequence"/>
</dbReference>
<evidence type="ECO:0000313" key="1">
    <source>
        <dbReference type="EMBL" id="GFR46823.1"/>
    </source>
</evidence>
<dbReference type="EMBL" id="BMAR01000016">
    <property type="protein sequence ID" value="GFR46823.1"/>
    <property type="molecule type" value="Genomic_DNA"/>
</dbReference>
<feature type="non-terminal residue" evidence="1">
    <location>
        <position position="239"/>
    </location>
</feature>
<dbReference type="PANTHER" id="PTHR12121">
    <property type="entry name" value="CARBON CATABOLITE REPRESSOR PROTEIN 4"/>
    <property type="match status" value="1"/>
</dbReference>
<accession>A0AAD3DUE9</accession>
<feature type="non-terminal residue" evidence="1">
    <location>
        <position position="1"/>
    </location>
</feature>
<dbReference type="Gene3D" id="3.60.10.10">
    <property type="entry name" value="Endonuclease/exonuclease/phosphatase"/>
    <property type="match status" value="1"/>
</dbReference>
<protein>
    <recommendedName>
        <fullName evidence="3">Endonuclease/exonuclease/phosphatase domain-containing protein</fullName>
    </recommendedName>
</protein>
<evidence type="ECO:0008006" key="3">
    <source>
        <dbReference type="Google" id="ProtNLM"/>
    </source>
</evidence>
<organism evidence="1 2">
    <name type="scientific">Astrephomene gubernaculifera</name>
    <dbReference type="NCBI Taxonomy" id="47775"/>
    <lineage>
        <taxon>Eukaryota</taxon>
        <taxon>Viridiplantae</taxon>
        <taxon>Chlorophyta</taxon>
        <taxon>core chlorophytes</taxon>
        <taxon>Chlorophyceae</taxon>
        <taxon>CS clade</taxon>
        <taxon>Chlamydomonadales</taxon>
        <taxon>Astrephomenaceae</taxon>
        <taxon>Astrephomene</taxon>
    </lineage>
</organism>
<dbReference type="GO" id="GO:0000175">
    <property type="term" value="F:3'-5'-RNA exonuclease activity"/>
    <property type="evidence" value="ECO:0007669"/>
    <property type="project" value="TreeGrafter"/>
</dbReference>
<evidence type="ECO:0000313" key="2">
    <source>
        <dbReference type="Proteomes" id="UP001054857"/>
    </source>
</evidence>
<dbReference type="InterPro" id="IPR036691">
    <property type="entry name" value="Endo/exonu/phosph_ase_sf"/>
</dbReference>
<sequence length="239" mass="24245">SSRGAGRPGRPTVLFVGDLNSDLNDGIPGVVELLRSGGLPADYWDWAQGAAFKWGMGEEDGEAAGPGAAAPAGKGADKAAKTAAVPAQEAAAAAATASAAAAAPATATSTAMDAAAAPAAEAAATAAHAAAAGSLFAPDGHAFDSPAAAPQHPIPVTGIDITLPYTLRSADDLATPYTNYTSGYKALLDYVWYEEWALRVVGCVPIPSEQQLGSFIPSRAFPSDHLAVVYDLQWRRQQG</sequence>
<dbReference type="PANTHER" id="PTHR12121:SF37">
    <property type="entry name" value="2',5'-PHOSPHODIESTERASE 12"/>
    <property type="match status" value="1"/>
</dbReference>
<dbReference type="SUPFAM" id="SSF56219">
    <property type="entry name" value="DNase I-like"/>
    <property type="match status" value="1"/>
</dbReference>
<dbReference type="GO" id="GO:0005739">
    <property type="term" value="C:mitochondrion"/>
    <property type="evidence" value="ECO:0007669"/>
    <property type="project" value="TreeGrafter"/>
</dbReference>
<dbReference type="GO" id="GO:0000288">
    <property type="term" value="P:nuclear-transcribed mRNA catabolic process, deadenylation-dependent decay"/>
    <property type="evidence" value="ECO:0007669"/>
    <property type="project" value="TreeGrafter"/>
</dbReference>
<comment type="caution">
    <text evidence="1">The sequence shown here is derived from an EMBL/GenBank/DDBJ whole genome shotgun (WGS) entry which is preliminary data.</text>
</comment>
<dbReference type="AlphaFoldDB" id="A0AAD3DUE9"/>